<dbReference type="RefSeq" id="WP_010881902.1">
    <property type="nucleotide sequence ID" value="NC_010741.1"/>
</dbReference>
<dbReference type="AlphaFoldDB" id="A0A0H3BIF4"/>
<protein>
    <recommendedName>
        <fullName evidence="2">Outer membrane-associated lipoprotein TP0453 domain-containing protein</fullName>
    </recommendedName>
</protein>
<name>A0A0H3BIF4_TREPS</name>
<dbReference type="KEGG" id="tpp:TPASS_0453"/>
<reference evidence="3 4" key="1">
    <citation type="journal article" date="2008" name="BMC Microbiol.">
        <title>Complete genome sequence of Treponema pallidum ssp. pallidum strain SS14 determined with oligonucleotide arrays.</title>
        <authorList>
            <person name="Matejkova P."/>
            <person name="Strouhal M."/>
            <person name="Smajs D."/>
            <person name="Norris S.J."/>
            <person name="Palzkill T."/>
            <person name="Petrosino J.F."/>
            <person name="Sodergren E."/>
            <person name="Norton J.E."/>
            <person name="Singh J."/>
            <person name="Richmond T.A."/>
            <person name="Molla M.N."/>
            <person name="Albert T.J."/>
            <person name="Weinstock G.M."/>
        </authorList>
    </citation>
    <scope>NUCLEOTIDE SEQUENCE [LARGE SCALE GENOMIC DNA]</scope>
    <source>
        <strain evidence="3 4">SS14</strain>
    </source>
</reference>
<gene>
    <name evidence="3" type="ordered locus">TPASS_0453</name>
</gene>
<evidence type="ECO:0000313" key="4">
    <source>
        <dbReference type="Proteomes" id="UP000001202"/>
    </source>
</evidence>
<evidence type="ECO:0000259" key="2">
    <source>
        <dbReference type="Pfam" id="PF20740"/>
    </source>
</evidence>
<dbReference type="SMR" id="A0A0H3BIF4"/>
<keyword evidence="1" id="KW-1133">Transmembrane helix</keyword>
<dbReference type="InterPro" id="IPR049340">
    <property type="entry name" value="TP0453"/>
</dbReference>
<dbReference type="EMBL" id="CP000805">
    <property type="protein sequence ID" value="ACD70878.1"/>
    <property type="molecule type" value="Genomic_DNA"/>
</dbReference>
<feature type="domain" description="Outer membrane-associated lipoprotein TP0453" evidence="2">
    <location>
        <begin position="31"/>
        <end position="274"/>
    </location>
</feature>
<dbReference type="Proteomes" id="UP000001202">
    <property type="component" value="Chromosome"/>
</dbReference>
<evidence type="ECO:0000256" key="1">
    <source>
        <dbReference type="SAM" id="Phobius"/>
    </source>
</evidence>
<proteinExistence type="predicted"/>
<keyword evidence="1" id="KW-0812">Transmembrane</keyword>
<dbReference type="PROSITE" id="PS51257">
    <property type="entry name" value="PROKAR_LIPOPROTEIN"/>
    <property type="match status" value="1"/>
</dbReference>
<dbReference type="Pfam" id="PF20740">
    <property type="entry name" value="TP0453"/>
    <property type="match status" value="1"/>
</dbReference>
<dbReference type="GeneID" id="93876222"/>
<accession>A0A0H3BIF4</accession>
<keyword evidence="1" id="KW-0472">Membrane</keyword>
<sequence length="287" mass="32000">MIRRRYRGCTQGAWIVSVGMLFASCTSGAWKASVDPLGVVGSGADVYLYFPVAGNENLISRIIENHESKADIKKIVDRTTAVYGAFFARSKEFRLFGSGSYPYAFTNLIFSRSDGWASTKTEHGITYYESEHTDVSIPAPHFSCVIFGSSKRERMSKMLSRLVNPDRPQLPPRFEKECTSEGTSQTVALYIKNGGHFITKLLNFPQLNLPLGAMELYLTARRNEYLYTLSLQLGNAKINFPIQFLISRVLNAHIHVEGDRLIIEDGTISAERLASVISSLYSKKGSS</sequence>
<feature type="transmembrane region" description="Helical" evidence="1">
    <location>
        <begin position="12"/>
        <end position="30"/>
    </location>
</feature>
<evidence type="ECO:0000313" key="3">
    <source>
        <dbReference type="EMBL" id="ACD70878.1"/>
    </source>
</evidence>
<organism evidence="3 4">
    <name type="scientific">Treponema pallidum subsp. pallidum (strain SS14)</name>
    <dbReference type="NCBI Taxonomy" id="455434"/>
    <lineage>
        <taxon>Bacteria</taxon>
        <taxon>Pseudomonadati</taxon>
        <taxon>Spirochaetota</taxon>
        <taxon>Spirochaetia</taxon>
        <taxon>Spirochaetales</taxon>
        <taxon>Treponemataceae</taxon>
        <taxon>Treponema</taxon>
    </lineage>
</organism>
<dbReference type="PATRIC" id="fig|455434.6.peg.454"/>